<protein>
    <submittedName>
        <fullName evidence="1">Uncharacterized protein</fullName>
    </submittedName>
</protein>
<reference evidence="2" key="1">
    <citation type="journal article" date="2013" name="Genome Announc.">
        <title>Genome sequence of the basidiomycetous yeast Pseudozyma antarctica T-34, a producer of the glycolipid biosurfactants mannosylerythritol lipids.</title>
        <authorList>
            <person name="Morita T."/>
            <person name="Koike H."/>
            <person name="Koyama Y."/>
            <person name="Hagiwara H."/>
            <person name="Ito E."/>
            <person name="Fukuoka T."/>
            <person name="Imura T."/>
            <person name="Machida M."/>
            <person name="Kitamoto D."/>
        </authorList>
    </citation>
    <scope>NUCLEOTIDE SEQUENCE [LARGE SCALE GENOMIC DNA]</scope>
    <source>
        <strain evidence="2">T-34</strain>
    </source>
</reference>
<proteinExistence type="predicted"/>
<evidence type="ECO:0000313" key="2">
    <source>
        <dbReference type="Proteomes" id="UP000011976"/>
    </source>
</evidence>
<dbReference type="EMBL" id="DF196771">
    <property type="protein sequence ID" value="GAC71730.1"/>
    <property type="molecule type" value="Genomic_DNA"/>
</dbReference>
<evidence type="ECO:0000313" key="1">
    <source>
        <dbReference type="EMBL" id="GAC71730.1"/>
    </source>
</evidence>
<sequence>MGTPSRGDAGAARALVPLYAPTIEPGNAVGECQADDNVPAMTADQAGHPRLESAAAEAHDADIKPILCLSHAGSLCSRRILPPLRSLGLPALPPHRHGLLDPIPYSDHSFSALCLAALAIDDANHAA</sequence>
<dbReference type="AlphaFoldDB" id="M9LXQ3"/>
<gene>
    <name evidence="1" type="ORF">PANT_5c00045</name>
</gene>
<dbReference type="Proteomes" id="UP000011976">
    <property type="component" value="Unassembled WGS sequence"/>
</dbReference>
<accession>M9LXQ3</accession>
<name>M9LXQ3_PSEA3</name>
<organism evidence="1 2">
    <name type="scientific">Pseudozyma antarctica (strain T-34)</name>
    <name type="common">Yeast</name>
    <name type="synonym">Candida antarctica</name>
    <dbReference type="NCBI Taxonomy" id="1151754"/>
    <lineage>
        <taxon>Eukaryota</taxon>
        <taxon>Fungi</taxon>
        <taxon>Dikarya</taxon>
        <taxon>Basidiomycota</taxon>
        <taxon>Ustilaginomycotina</taxon>
        <taxon>Ustilaginomycetes</taxon>
        <taxon>Ustilaginales</taxon>
        <taxon>Ustilaginaceae</taxon>
        <taxon>Moesziomyces</taxon>
    </lineage>
</organism>